<name>A0A1H8WB35_9EURY</name>
<dbReference type="GO" id="GO:0030170">
    <property type="term" value="F:pyridoxal phosphate binding"/>
    <property type="evidence" value="ECO:0007669"/>
    <property type="project" value="InterPro"/>
</dbReference>
<dbReference type="PROSITE" id="PS00600">
    <property type="entry name" value="AA_TRANSFER_CLASS_3"/>
    <property type="match status" value="1"/>
</dbReference>
<dbReference type="AlphaFoldDB" id="A0A1H8WB35"/>
<keyword evidence="6" id="KW-1185">Reference proteome</keyword>
<gene>
    <name evidence="5" type="ORF">SAMN04487948_12632</name>
</gene>
<dbReference type="InterPro" id="IPR049704">
    <property type="entry name" value="Aminotrans_3_PPA_site"/>
</dbReference>
<reference evidence="6" key="1">
    <citation type="submission" date="2016-10" db="EMBL/GenBank/DDBJ databases">
        <authorList>
            <person name="Varghese N."/>
            <person name="Submissions S."/>
        </authorList>
    </citation>
    <scope>NUCLEOTIDE SEQUENCE [LARGE SCALE GENOMIC DNA]</scope>
    <source>
        <strain evidence="6">CGMCC 1.10121</strain>
    </source>
</reference>
<dbReference type="PANTHER" id="PTHR43094">
    <property type="entry name" value="AMINOTRANSFERASE"/>
    <property type="match status" value="1"/>
</dbReference>
<dbReference type="GO" id="GO:0005829">
    <property type="term" value="C:cytosol"/>
    <property type="evidence" value="ECO:0007669"/>
    <property type="project" value="TreeGrafter"/>
</dbReference>
<evidence type="ECO:0000313" key="6">
    <source>
        <dbReference type="Proteomes" id="UP000199126"/>
    </source>
</evidence>
<keyword evidence="2 3" id="KW-0663">Pyridoxal phosphate</keyword>
<accession>A0A1H8WB35</accession>
<dbReference type="InterPro" id="IPR015422">
    <property type="entry name" value="PyrdxlP-dep_Trfase_small"/>
</dbReference>
<evidence type="ECO:0000256" key="1">
    <source>
        <dbReference type="ARBA" id="ARBA00008954"/>
    </source>
</evidence>
<dbReference type="RefSeq" id="WP_089827731.1">
    <property type="nucleotide sequence ID" value="NZ_FODV01000026.1"/>
</dbReference>
<dbReference type="CDD" id="cd00610">
    <property type="entry name" value="OAT_like"/>
    <property type="match status" value="1"/>
</dbReference>
<dbReference type="OrthoDB" id="6534at2157"/>
<sequence length="439" mass="47415">MLDPETPGADTNPTIPHWNTPGDEPLSLEKGDGTHVYDEEGEEYLDFTSQLYCVNAGHSNENIIDGIRSQLDRIQYVSSAEGNDVRTELARRITDIAPESLSDVYFSISGSEANESAIQIARDYQGASTVLSRWRSYHGSTYATGGLTGDSHGRLSVESHATTTNKTKFLPPLGGSQSPFDADSPEELAEQAADHLEYVILNQGPDSIAALVTEIVGGSSGAYTAPPGYFERVQDLCDKYDILLIADEVITGFGRCGEWFGSETENIEPDMITFAKGVTSAYVPLGGVLVSDDVASYLRQEGLSFGQTFAGNPLACAAGLAAIDEYENLMDNVRRLGPVLHDRLESLTHHDVVGEVRGRGLLAAVEFVDPETGDPVFDPRVEDGPNPVKEVIKKAKQNGVMFGPGRPAFQVIMGPPFCTTEEDIDTAVTVLDQTIDEVF</sequence>
<dbReference type="SUPFAM" id="SSF53383">
    <property type="entry name" value="PLP-dependent transferases"/>
    <property type="match status" value="1"/>
</dbReference>
<dbReference type="Gene3D" id="3.90.1150.10">
    <property type="entry name" value="Aspartate Aminotransferase, domain 1"/>
    <property type="match status" value="1"/>
</dbReference>
<proteinExistence type="inferred from homology"/>
<evidence type="ECO:0000256" key="3">
    <source>
        <dbReference type="RuleBase" id="RU003560"/>
    </source>
</evidence>
<dbReference type="PIRSF" id="PIRSF000521">
    <property type="entry name" value="Transaminase_4ab_Lys_Orn"/>
    <property type="match status" value="1"/>
</dbReference>
<dbReference type="InterPro" id="IPR005814">
    <property type="entry name" value="Aminotrans_3"/>
</dbReference>
<comment type="similarity">
    <text evidence="1 3">Belongs to the class-III pyridoxal-phosphate-dependent aminotransferase family.</text>
</comment>
<dbReference type="Gene3D" id="3.40.640.10">
    <property type="entry name" value="Type I PLP-dependent aspartate aminotransferase-like (Major domain)"/>
    <property type="match status" value="1"/>
</dbReference>
<dbReference type="Proteomes" id="UP000199126">
    <property type="component" value="Unassembled WGS sequence"/>
</dbReference>
<dbReference type="Pfam" id="PF00202">
    <property type="entry name" value="Aminotran_3"/>
    <property type="match status" value="1"/>
</dbReference>
<feature type="region of interest" description="Disordered" evidence="4">
    <location>
        <begin position="1"/>
        <end position="26"/>
    </location>
</feature>
<organism evidence="5 6">
    <name type="scientific">Halogranum amylolyticum</name>
    <dbReference type="NCBI Taxonomy" id="660520"/>
    <lineage>
        <taxon>Archaea</taxon>
        <taxon>Methanobacteriati</taxon>
        <taxon>Methanobacteriota</taxon>
        <taxon>Stenosarchaea group</taxon>
        <taxon>Halobacteria</taxon>
        <taxon>Halobacteriales</taxon>
        <taxon>Haloferacaceae</taxon>
    </lineage>
</organism>
<dbReference type="GO" id="GO:0008483">
    <property type="term" value="F:transaminase activity"/>
    <property type="evidence" value="ECO:0007669"/>
    <property type="project" value="InterPro"/>
</dbReference>
<dbReference type="InterPro" id="IPR015424">
    <property type="entry name" value="PyrdxlP-dep_Trfase"/>
</dbReference>
<protein>
    <submittedName>
        <fullName evidence="5">Taurine---2-oxoglutarate transaminase</fullName>
    </submittedName>
</protein>
<evidence type="ECO:0000256" key="2">
    <source>
        <dbReference type="ARBA" id="ARBA00022898"/>
    </source>
</evidence>
<dbReference type="InterPro" id="IPR015421">
    <property type="entry name" value="PyrdxlP-dep_Trfase_major"/>
</dbReference>
<evidence type="ECO:0000313" key="5">
    <source>
        <dbReference type="EMBL" id="SEP24840.1"/>
    </source>
</evidence>
<dbReference type="EMBL" id="FODV01000026">
    <property type="protein sequence ID" value="SEP24840.1"/>
    <property type="molecule type" value="Genomic_DNA"/>
</dbReference>
<dbReference type="PANTHER" id="PTHR43094:SF1">
    <property type="entry name" value="AMINOTRANSFERASE CLASS-III"/>
    <property type="match status" value="1"/>
</dbReference>
<evidence type="ECO:0000256" key="4">
    <source>
        <dbReference type="SAM" id="MobiDB-lite"/>
    </source>
</evidence>